<evidence type="ECO:0000313" key="3">
    <source>
        <dbReference type="Proteomes" id="UP001212841"/>
    </source>
</evidence>
<evidence type="ECO:0000256" key="1">
    <source>
        <dbReference type="SAM" id="MobiDB-lite"/>
    </source>
</evidence>
<accession>A0AAD5SHU5</accession>
<gene>
    <name evidence="2" type="ORF">HK097_010945</name>
</gene>
<reference evidence="2" key="1">
    <citation type="submission" date="2020-05" db="EMBL/GenBank/DDBJ databases">
        <title>Phylogenomic resolution of chytrid fungi.</title>
        <authorList>
            <person name="Stajich J.E."/>
            <person name="Amses K."/>
            <person name="Simmons R."/>
            <person name="Seto K."/>
            <person name="Myers J."/>
            <person name="Bonds A."/>
            <person name="Quandt C.A."/>
            <person name="Barry K."/>
            <person name="Liu P."/>
            <person name="Grigoriev I."/>
            <person name="Longcore J.E."/>
            <person name="James T.Y."/>
        </authorList>
    </citation>
    <scope>NUCLEOTIDE SEQUENCE</scope>
    <source>
        <strain evidence="2">JEL0318</strain>
    </source>
</reference>
<evidence type="ECO:0000313" key="2">
    <source>
        <dbReference type="EMBL" id="KAJ3055288.1"/>
    </source>
</evidence>
<keyword evidence="3" id="KW-1185">Reference proteome</keyword>
<name>A0AAD5SHU5_9FUNG</name>
<comment type="caution">
    <text evidence="2">The sequence shown here is derived from an EMBL/GenBank/DDBJ whole genome shotgun (WGS) entry which is preliminary data.</text>
</comment>
<proteinExistence type="predicted"/>
<protein>
    <submittedName>
        <fullName evidence="2">Uncharacterized protein</fullName>
    </submittedName>
</protein>
<dbReference type="EMBL" id="JADGJD010000086">
    <property type="protein sequence ID" value="KAJ3055288.1"/>
    <property type="molecule type" value="Genomic_DNA"/>
</dbReference>
<dbReference type="AlphaFoldDB" id="A0AAD5SHU5"/>
<organism evidence="2 3">
    <name type="scientific">Rhizophlyctis rosea</name>
    <dbReference type="NCBI Taxonomy" id="64517"/>
    <lineage>
        <taxon>Eukaryota</taxon>
        <taxon>Fungi</taxon>
        <taxon>Fungi incertae sedis</taxon>
        <taxon>Chytridiomycota</taxon>
        <taxon>Chytridiomycota incertae sedis</taxon>
        <taxon>Chytridiomycetes</taxon>
        <taxon>Rhizophlyctidales</taxon>
        <taxon>Rhizophlyctidaceae</taxon>
        <taxon>Rhizophlyctis</taxon>
    </lineage>
</organism>
<sequence>MRRKFRKRKSPAIQPPPPAALPPRKRNRISRPSTTVDEDQSPIKPSHYATILNDADAIALFEAAHRYLLPRIKHKFVKAAQVEISPGAYTRKFSLVYEQAVATGRIKLKDGSYAKFGSKGAYVEKPDGYSKKAVAININGDQWHLVNYYKKEENCSESMTNNQNLASVGDEHVICIPTTKDDTEDLIQMLLGHESPPSSPSNNHGNGFVPDVRWDAHTETDSENGMMSERHDDMFYQLADIYHYDPAFETIADGITECYADLPYETEIHHHMNSPEEMDGSVESEEFPPYNTEGAASLYELYDTVCCRDHNNNYPNHEEVYPIADDGCVDIHEYFGEFDEYNESLHYEYDFDDSFAYPYAVTHCSPPPRPPPVLATPPMDGRMLPENGLSFDLSHMNQHFRIWNPFDATTNYARSFASASFLTLNDVFP</sequence>
<feature type="region of interest" description="Disordered" evidence="1">
    <location>
        <begin position="1"/>
        <end position="43"/>
    </location>
</feature>
<dbReference type="Proteomes" id="UP001212841">
    <property type="component" value="Unassembled WGS sequence"/>
</dbReference>
<feature type="compositionally biased region" description="Basic residues" evidence="1">
    <location>
        <begin position="1"/>
        <end position="10"/>
    </location>
</feature>